<dbReference type="InterPro" id="IPR050129">
    <property type="entry name" value="Zn_alcohol_dh"/>
</dbReference>
<dbReference type="InterPro" id="IPR013154">
    <property type="entry name" value="ADH-like_N"/>
</dbReference>
<evidence type="ECO:0000256" key="2">
    <source>
        <dbReference type="ARBA" id="ARBA00022833"/>
    </source>
</evidence>
<keyword evidence="2" id="KW-0862">Zinc</keyword>
<keyword evidence="3" id="KW-0560">Oxidoreductase</keyword>
<dbReference type="InterPro" id="IPR002328">
    <property type="entry name" value="ADH_Zn_CS"/>
</dbReference>
<proteinExistence type="predicted"/>
<dbReference type="Gene3D" id="3.90.180.10">
    <property type="entry name" value="Medium-chain alcohol dehydrogenases, catalytic domain"/>
    <property type="match status" value="1"/>
</dbReference>
<dbReference type="EMBL" id="UINC01156626">
    <property type="protein sequence ID" value="SVD53151.1"/>
    <property type="molecule type" value="Genomic_DNA"/>
</dbReference>
<feature type="non-terminal residue" evidence="5">
    <location>
        <position position="192"/>
    </location>
</feature>
<accession>A0A382W4W4</accession>
<protein>
    <recommendedName>
        <fullName evidence="4">Alcohol dehydrogenase-like N-terminal domain-containing protein</fullName>
    </recommendedName>
</protein>
<dbReference type="PANTHER" id="PTHR43401:SF2">
    <property type="entry name" value="L-THREONINE 3-DEHYDROGENASE"/>
    <property type="match status" value="1"/>
</dbReference>
<evidence type="ECO:0000259" key="4">
    <source>
        <dbReference type="Pfam" id="PF08240"/>
    </source>
</evidence>
<dbReference type="Pfam" id="PF08240">
    <property type="entry name" value="ADH_N"/>
    <property type="match status" value="1"/>
</dbReference>
<dbReference type="InterPro" id="IPR011032">
    <property type="entry name" value="GroES-like_sf"/>
</dbReference>
<evidence type="ECO:0000256" key="3">
    <source>
        <dbReference type="ARBA" id="ARBA00023002"/>
    </source>
</evidence>
<feature type="domain" description="Alcohol dehydrogenase-like N-terminal" evidence="4">
    <location>
        <begin position="30"/>
        <end position="140"/>
    </location>
</feature>
<dbReference type="PANTHER" id="PTHR43401">
    <property type="entry name" value="L-THREONINE 3-DEHYDROGENASE"/>
    <property type="match status" value="1"/>
</dbReference>
<organism evidence="5">
    <name type="scientific">marine metagenome</name>
    <dbReference type="NCBI Taxonomy" id="408172"/>
    <lineage>
        <taxon>unclassified sequences</taxon>
        <taxon>metagenomes</taxon>
        <taxon>ecological metagenomes</taxon>
    </lineage>
</organism>
<dbReference type="PROSITE" id="PS00059">
    <property type="entry name" value="ADH_ZINC"/>
    <property type="match status" value="1"/>
</dbReference>
<dbReference type="GO" id="GO:0016491">
    <property type="term" value="F:oxidoreductase activity"/>
    <property type="evidence" value="ECO:0007669"/>
    <property type="project" value="UniProtKB-KW"/>
</dbReference>
<evidence type="ECO:0000256" key="1">
    <source>
        <dbReference type="ARBA" id="ARBA00022723"/>
    </source>
</evidence>
<name>A0A382W4W4_9ZZZZ</name>
<reference evidence="5" key="1">
    <citation type="submission" date="2018-05" db="EMBL/GenBank/DDBJ databases">
        <authorList>
            <person name="Lanie J.A."/>
            <person name="Ng W.-L."/>
            <person name="Kazmierczak K.M."/>
            <person name="Andrzejewski T.M."/>
            <person name="Davidsen T.M."/>
            <person name="Wayne K.J."/>
            <person name="Tettelin H."/>
            <person name="Glass J.I."/>
            <person name="Rusch D."/>
            <person name="Podicherti R."/>
            <person name="Tsui H.-C.T."/>
            <person name="Winkler M.E."/>
        </authorList>
    </citation>
    <scope>NUCLEOTIDE SEQUENCE</scope>
</reference>
<dbReference type="AlphaFoldDB" id="A0A382W4W4"/>
<gene>
    <name evidence="5" type="ORF">METZ01_LOCUS406005</name>
</gene>
<keyword evidence="1" id="KW-0479">Metal-binding</keyword>
<dbReference type="SUPFAM" id="SSF50129">
    <property type="entry name" value="GroES-like"/>
    <property type="match status" value="1"/>
</dbReference>
<dbReference type="GO" id="GO:0008270">
    <property type="term" value="F:zinc ion binding"/>
    <property type="evidence" value="ECO:0007669"/>
    <property type="project" value="InterPro"/>
</dbReference>
<evidence type="ECO:0000313" key="5">
    <source>
        <dbReference type="EMBL" id="SVD53151.1"/>
    </source>
</evidence>
<dbReference type="Gene3D" id="3.40.50.720">
    <property type="entry name" value="NAD(P)-binding Rossmann-like Domain"/>
    <property type="match status" value="1"/>
</dbReference>
<sequence>MTNQQKYQGLVLWGNRKAEIKEFPLKEPQQGEILLRIKAAGLCGSDLHYYRNTPEELGNRLGVVIGHEPSGIVVKVGPGVSNFYPGDRIAVNHTLGCNHCEFCLAGETVLCSKNIGIAAAGYGADAEYSMMPAKTCFHLPNELSFIEGTFIGCTGATVYNALRKLNPSGRDKLVIFGLGPVGLAAVMLAKAL</sequence>